<organism evidence="16 17">
    <name type="scientific">Pleurodeles waltl</name>
    <name type="common">Iberian ribbed newt</name>
    <dbReference type="NCBI Taxonomy" id="8319"/>
    <lineage>
        <taxon>Eukaryota</taxon>
        <taxon>Metazoa</taxon>
        <taxon>Chordata</taxon>
        <taxon>Craniata</taxon>
        <taxon>Vertebrata</taxon>
        <taxon>Euteleostomi</taxon>
        <taxon>Amphibia</taxon>
        <taxon>Batrachia</taxon>
        <taxon>Caudata</taxon>
        <taxon>Salamandroidea</taxon>
        <taxon>Salamandridae</taxon>
        <taxon>Pleurodelinae</taxon>
        <taxon>Pleurodeles</taxon>
    </lineage>
</organism>
<sequence length="1133" mass="119826">MMSYRGGERDFQTSARRMGTSLLFQLSVHERELDLVFLDHSYAKPWSSHPDASNARPTRMLFVTPQRQQDCNIETDIPIDVETVTHTPVPLYDNQKARSVMNECERHVMFVRTDTDAPPPPDDWEDHVNRSGWTVSQNKLFNKLLKALQSDRLARLANDGASNEPVLRRIAVDKCARRVRQSLASVNWDIKLLQWLHAVLVETLSLPMLAAYLDALQTLKGKIPTLIDRMLASSTAKTGGASAEALSLLLKRPWDPAVGVLSHNKPSKLPGSPLILIAPSGPSSSFFPTSRRHRFWQSQLSCLGKVIPVATHLNNNGVGVGVLQCLEHMIGGLRGKVNEIHSHFPHKPIILIGWNTGALVACHVSVLEYVTAVVCLGFPLITVEGPRGDVDDPLLDMKTPVLFVIGQNALQCNVEAMEDFREKIRADNSLVVVGGADDSLRISKAKKKSEGLTQSMVDRCVQDEIADFLTGVLTRAENHGSSEHRDLDSEKKKKSREVIRRDLSFDLSERSSRPASPAARVPASPSGSEDLSSVSSSPASSPKTKMATLSPAQRSNQISTSHLLKSHMHRAGMILTTKQSQVPMPSEHSDGPDKDDVRAVLKRRQTPSPTLNSKHSKRAKIKVTIVSHGDGTGASAPKDAIPRAEASPVFASGTTVKPLTVTIGQTPSVAKELTGLLSAAKSSSISDVSAIVSNSSTIPISSNPSAFHTLHGRLAASTAHASHTLSTNALSGSTATSAAASASSLLQGLSFSLQEIGSKPHVLPNNSASSVSNIRLHGTVSTTGSSIQNSVVKTVPAHSLASLSTGAANIVRTIPVVTSASSFVASGSGKNTAIHQLLTNGGLAKLASSLPGLAQISSQGGGMKAPSTITVTLRGQPSRPSHNSQAGMGATLHKPEELLALSQQVPDSIHRTLGIPTINTSSSSKLSLQTSMAEASRSSFVGESPSSEKASSRTTASTASVVTTTSPPKTLYVMSDAKLSALTRSVSPGASSAPLKPVAIPTSISVSTGPVTFTTATLGGAGNQPCTMVLSKVGSMLQGIHKAVILTPTKNSGNQGLLGEKAVIPMTSHSMDTVGRVPSVLEDGSTIFQSRDTFNRPGMSNTAPTTTIITLTGSTMVTPSIITTVGPLPSPKP</sequence>
<dbReference type="PANTHER" id="PTHR13136">
    <property type="entry name" value="TESTIS DEVELOPMENT PROTEIN PRTD"/>
    <property type="match status" value="1"/>
</dbReference>
<feature type="compositionally biased region" description="Low complexity" evidence="13">
    <location>
        <begin position="513"/>
        <end position="542"/>
    </location>
</feature>
<feature type="compositionally biased region" description="Polar residues" evidence="13">
    <location>
        <begin position="936"/>
        <end position="945"/>
    </location>
</feature>
<dbReference type="SUPFAM" id="SSF53474">
    <property type="entry name" value="alpha/beta-Hydrolases"/>
    <property type="match status" value="1"/>
</dbReference>
<dbReference type="AlphaFoldDB" id="A0AAV7LKE8"/>
<evidence type="ECO:0000313" key="17">
    <source>
        <dbReference type="Proteomes" id="UP001066276"/>
    </source>
</evidence>
<evidence type="ECO:0000256" key="9">
    <source>
        <dbReference type="ARBA" id="ARBA00023242"/>
    </source>
</evidence>
<feature type="region of interest" description="Disordered" evidence="13">
    <location>
        <begin position="477"/>
        <end position="558"/>
    </location>
</feature>
<dbReference type="Pfam" id="PF23154">
    <property type="entry name" value="KANSL3_1st"/>
    <property type="match status" value="1"/>
</dbReference>
<dbReference type="GO" id="GO:0000922">
    <property type="term" value="C:spindle pole"/>
    <property type="evidence" value="ECO:0007669"/>
    <property type="project" value="UniProtKB-SubCell"/>
</dbReference>
<evidence type="ECO:0000256" key="13">
    <source>
        <dbReference type="SAM" id="MobiDB-lite"/>
    </source>
</evidence>
<keyword evidence="9" id="KW-0539">Nucleus</keyword>
<feature type="domain" description="KANL3/Tex30 alpha/beta hydrolase-like" evidence="14">
    <location>
        <begin position="344"/>
        <end position="461"/>
    </location>
</feature>
<dbReference type="GO" id="GO:0005634">
    <property type="term" value="C:nucleus"/>
    <property type="evidence" value="ECO:0007669"/>
    <property type="project" value="UniProtKB-SubCell"/>
</dbReference>
<dbReference type="GO" id="GO:0005874">
    <property type="term" value="C:microtubule"/>
    <property type="evidence" value="ECO:0007669"/>
    <property type="project" value="UniProtKB-KW"/>
</dbReference>
<protein>
    <recommendedName>
        <fullName evidence="10">KAT8 regulatory NSL complex subunit 3</fullName>
    </recommendedName>
    <alternativeName>
        <fullName evidence="11">NSL complex protein NSL3</fullName>
    </alternativeName>
    <alternativeName>
        <fullName evidence="12">Non-specific lethal 3 homolog</fullName>
    </alternativeName>
</protein>
<dbReference type="FunFam" id="3.40.50.1820:FF:000032">
    <property type="entry name" value="KAT8 regulatory NSL complex subunit 3 isoform X2"/>
    <property type="match status" value="1"/>
</dbReference>
<evidence type="ECO:0000259" key="15">
    <source>
        <dbReference type="Pfam" id="PF23154"/>
    </source>
</evidence>
<dbReference type="PANTHER" id="PTHR13136:SF16">
    <property type="entry name" value="KAT8 REGULATORY NSL COMPLEX SUBUNIT 3"/>
    <property type="match status" value="1"/>
</dbReference>
<keyword evidence="17" id="KW-1185">Reference proteome</keyword>
<dbReference type="GO" id="GO:0044545">
    <property type="term" value="C:NSL complex"/>
    <property type="evidence" value="ECO:0007669"/>
    <property type="project" value="UniProtKB-ARBA"/>
</dbReference>
<dbReference type="GO" id="GO:0005739">
    <property type="term" value="C:mitochondrion"/>
    <property type="evidence" value="ECO:0007669"/>
    <property type="project" value="UniProtKB-SubCell"/>
</dbReference>
<evidence type="ECO:0000256" key="10">
    <source>
        <dbReference type="ARBA" id="ARBA00068104"/>
    </source>
</evidence>
<evidence type="ECO:0000313" key="16">
    <source>
        <dbReference type="EMBL" id="KAJ1091946.1"/>
    </source>
</evidence>
<evidence type="ECO:0000256" key="2">
    <source>
        <dbReference type="ARBA" id="ARBA00004173"/>
    </source>
</evidence>
<comment type="caution">
    <text evidence="16">The sequence shown here is derived from an EMBL/GenBank/DDBJ whole genome shotgun (WGS) entry which is preliminary data.</text>
</comment>
<evidence type="ECO:0000256" key="5">
    <source>
        <dbReference type="ARBA" id="ARBA00022701"/>
    </source>
</evidence>
<evidence type="ECO:0000256" key="7">
    <source>
        <dbReference type="ARBA" id="ARBA00023128"/>
    </source>
</evidence>
<evidence type="ECO:0000256" key="12">
    <source>
        <dbReference type="ARBA" id="ARBA00079519"/>
    </source>
</evidence>
<feature type="compositionally biased region" description="Low complexity" evidence="13">
    <location>
        <begin position="947"/>
        <end position="962"/>
    </location>
</feature>
<keyword evidence="6" id="KW-0156">Chromatin regulator</keyword>
<dbReference type="EMBL" id="JANPWB010000015">
    <property type="protein sequence ID" value="KAJ1091946.1"/>
    <property type="molecule type" value="Genomic_DNA"/>
</dbReference>
<evidence type="ECO:0000256" key="8">
    <source>
        <dbReference type="ARBA" id="ARBA00023212"/>
    </source>
</evidence>
<reference evidence="16" key="1">
    <citation type="journal article" date="2022" name="bioRxiv">
        <title>Sequencing and chromosome-scale assembly of the giantPleurodeles waltlgenome.</title>
        <authorList>
            <person name="Brown T."/>
            <person name="Elewa A."/>
            <person name="Iarovenko S."/>
            <person name="Subramanian E."/>
            <person name="Araus A.J."/>
            <person name="Petzold A."/>
            <person name="Susuki M."/>
            <person name="Suzuki K.-i.T."/>
            <person name="Hayashi T."/>
            <person name="Toyoda A."/>
            <person name="Oliveira C."/>
            <person name="Osipova E."/>
            <person name="Leigh N.D."/>
            <person name="Simon A."/>
            <person name="Yun M.H."/>
        </authorList>
    </citation>
    <scope>NUCLEOTIDE SEQUENCE</scope>
    <source>
        <strain evidence="16">20211129_DDA</strain>
        <tissue evidence="16">Liver</tissue>
    </source>
</reference>
<proteinExistence type="predicted"/>
<dbReference type="InterPro" id="IPR046879">
    <property type="entry name" value="KANL3/Tex30_Abhydrolase"/>
</dbReference>
<keyword evidence="4" id="KW-0963">Cytoplasm</keyword>
<evidence type="ECO:0000256" key="1">
    <source>
        <dbReference type="ARBA" id="ARBA00004123"/>
    </source>
</evidence>
<evidence type="ECO:0000256" key="11">
    <source>
        <dbReference type="ARBA" id="ARBA00077273"/>
    </source>
</evidence>
<evidence type="ECO:0000256" key="4">
    <source>
        <dbReference type="ARBA" id="ARBA00022490"/>
    </source>
</evidence>
<dbReference type="InterPro" id="IPR026555">
    <property type="entry name" value="NSL3/Tex30"/>
</dbReference>
<keyword evidence="5" id="KW-0493">Microtubule</keyword>
<dbReference type="Gene3D" id="3.40.50.1820">
    <property type="entry name" value="alpha/beta hydrolase"/>
    <property type="match status" value="1"/>
</dbReference>
<feature type="compositionally biased region" description="Basic and acidic residues" evidence="13">
    <location>
        <begin position="477"/>
        <end position="512"/>
    </location>
</feature>
<dbReference type="GO" id="GO:0006325">
    <property type="term" value="P:chromatin organization"/>
    <property type="evidence" value="ECO:0007669"/>
    <property type="project" value="UniProtKB-KW"/>
</dbReference>
<evidence type="ECO:0000256" key="3">
    <source>
        <dbReference type="ARBA" id="ARBA00004647"/>
    </source>
</evidence>
<dbReference type="InterPro" id="IPR029058">
    <property type="entry name" value="AB_hydrolase_fold"/>
</dbReference>
<keyword evidence="7" id="KW-0496">Mitochondrion</keyword>
<evidence type="ECO:0000256" key="6">
    <source>
        <dbReference type="ARBA" id="ARBA00022853"/>
    </source>
</evidence>
<evidence type="ECO:0000259" key="14">
    <source>
        <dbReference type="Pfam" id="PF20408"/>
    </source>
</evidence>
<feature type="region of interest" description="Disordered" evidence="13">
    <location>
        <begin position="936"/>
        <end position="962"/>
    </location>
</feature>
<comment type="subcellular location">
    <subcellularLocation>
        <location evidence="3">Cytoplasm</location>
        <location evidence="3">Cytoskeleton</location>
        <location evidence="3">Spindle pole</location>
    </subcellularLocation>
    <subcellularLocation>
        <location evidence="2">Mitochondrion</location>
    </subcellularLocation>
    <subcellularLocation>
        <location evidence="1">Nucleus</location>
    </subcellularLocation>
</comment>
<dbReference type="Pfam" id="PF20408">
    <property type="entry name" value="Abhydrolase_11"/>
    <property type="match status" value="1"/>
</dbReference>
<gene>
    <name evidence="16" type="ORF">NDU88_005060</name>
</gene>
<name>A0AAV7LKE8_PLEWA</name>
<dbReference type="GO" id="GO:0045944">
    <property type="term" value="P:positive regulation of transcription by RNA polymerase II"/>
    <property type="evidence" value="ECO:0007669"/>
    <property type="project" value="TreeGrafter"/>
</dbReference>
<keyword evidence="8" id="KW-0206">Cytoskeleton</keyword>
<dbReference type="InterPro" id="IPR056519">
    <property type="entry name" value="KANSL3_1st"/>
</dbReference>
<dbReference type="Proteomes" id="UP001066276">
    <property type="component" value="Chromosome 11"/>
</dbReference>
<accession>A0AAV7LKE8</accession>
<feature type="domain" description="KANSL3 helical" evidence="15">
    <location>
        <begin position="137"/>
        <end position="234"/>
    </location>
</feature>